<reference evidence="1 2" key="2">
    <citation type="submission" date="2020-06" db="EMBL/GenBank/DDBJ databases">
        <title>Ramlibacter rhizophilus sp. nov., isolated from rhizosphere soil of national flower Mugunghwa from South Korea.</title>
        <authorList>
            <person name="Zheng-Fei Y."/>
            <person name="Huan T."/>
        </authorList>
    </citation>
    <scope>NUCLEOTIDE SEQUENCE [LARGE SCALE GENOMIC DNA]</scope>
    <source>
        <strain evidence="1 2">B156</strain>
    </source>
</reference>
<evidence type="ECO:0000313" key="2">
    <source>
        <dbReference type="Proteomes" id="UP000552954"/>
    </source>
</evidence>
<comment type="caution">
    <text evidence="1">The sequence shown here is derived from an EMBL/GenBank/DDBJ whole genome shotgun (WGS) entry which is preliminary data.</text>
</comment>
<dbReference type="EMBL" id="JABFCS010000001">
    <property type="protein sequence ID" value="NNU44356.1"/>
    <property type="molecule type" value="Genomic_DNA"/>
</dbReference>
<dbReference type="AlphaFoldDB" id="A0A849KFX0"/>
<organism evidence="1 2">
    <name type="scientific">Ramlibacter montanisoli</name>
    <dbReference type="NCBI Taxonomy" id="2732512"/>
    <lineage>
        <taxon>Bacteria</taxon>
        <taxon>Pseudomonadati</taxon>
        <taxon>Pseudomonadota</taxon>
        <taxon>Betaproteobacteria</taxon>
        <taxon>Burkholderiales</taxon>
        <taxon>Comamonadaceae</taxon>
        <taxon>Ramlibacter</taxon>
    </lineage>
</organism>
<dbReference type="RefSeq" id="WP_171561093.1">
    <property type="nucleotide sequence ID" value="NZ_JABFCS010000001.1"/>
</dbReference>
<reference evidence="1 2" key="1">
    <citation type="submission" date="2020-05" db="EMBL/GenBank/DDBJ databases">
        <authorList>
            <person name="Khan S.A."/>
            <person name="Jeon C.O."/>
            <person name="Chun B.H."/>
        </authorList>
    </citation>
    <scope>NUCLEOTIDE SEQUENCE [LARGE SCALE GENOMIC DNA]</scope>
    <source>
        <strain evidence="1 2">B156</strain>
    </source>
</reference>
<keyword evidence="2" id="KW-1185">Reference proteome</keyword>
<name>A0A849KFX0_9BURK</name>
<gene>
    <name evidence="1" type="ORF">HK415_16065</name>
</gene>
<evidence type="ECO:0000313" key="1">
    <source>
        <dbReference type="EMBL" id="NNU44356.1"/>
    </source>
</evidence>
<accession>A0A849KFX0</accession>
<protein>
    <submittedName>
        <fullName evidence="1">Uncharacterized protein</fullName>
    </submittedName>
</protein>
<dbReference type="Proteomes" id="UP000552954">
    <property type="component" value="Unassembled WGS sequence"/>
</dbReference>
<proteinExistence type="predicted"/>
<sequence length="100" mass="11832">MTTELAAPPAINPTAEEAYWREAFRSEPYYRSEFTYEDYSPAYRVGYTGPVRRNGEFEQLEGELKSDFDRVRGKSRLRWEEAREATRAAWRRATRGEHPH</sequence>